<sequence length="164" mass="18242">MVPAGRSWSDPAQEQFTRLVCVEESMGCAGGNDWGDSQNFFAPAKVGRDFVFKEDSQLKPLEAYRDYLTVVSNTDCRMAEPYRAEEIGGDHDRSTAVFLTQSHPLQTQAEVFIGKSLDQVHAERFGQETALPSLEVTTEQMDRGGGCAYNYHCAYTTSLAWESP</sequence>
<dbReference type="InterPro" id="IPR011447">
    <property type="entry name" value="DUF1552"/>
</dbReference>
<dbReference type="EMBL" id="UINC01151237">
    <property type="protein sequence ID" value="SVD44726.1"/>
    <property type="molecule type" value="Genomic_DNA"/>
</dbReference>
<organism evidence="1">
    <name type="scientific">marine metagenome</name>
    <dbReference type="NCBI Taxonomy" id="408172"/>
    <lineage>
        <taxon>unclassified sequences</taxon>
        <taxon>metagenomes</taxon>
        <taxon>ecological metagenomes</taxon>
    </lineage>
</organism>
<evidence type="ECO:0000313" key="1">
    <source>
        <dbReference type="EMBL" id="SVD44726.1"/>
    </source>
</evidence>
<feature type="non-terminal residue" evidence="1">
    <location>
        <position position="164"/>
    </location>
</feature>
<proteinExistence type="predicted"/>
<reference evidence="1" key="1">
    <citation type="submission" date="2018-05" db="EMBL/GenBank/DDBJ databases">
        <authorList>
            <person name="Lanie J.A."/>
            <person name="Ng W.-L."/>
            <person name="Kazmierczak K.M."/>
            <person name="Andrzejewski T.M."/>
            <person name="Davidsen T.M."/>
            <person name="Wayne K.J."/>
            <person name="Tettelin H."/>
            <person name="Glass J.I."/>
            <person name="Rusch D."/>
            <person name="Podicherti R."/>
            <person name="Tsui H.-C.T."/>
            <person name="Winkler M.E."/>
        </authorList>
    </citation>
    <scope>NUCLEOTIDE SEQUENCE</scope>
</reference>
<gene>
    <name evidence="1" type="ORF">METZ01_LOCUS397580</name>
</gene>
<accession>A0A382VDX8</accession>
<dbReference type="AlphaFoldDB" id="A0A382VDX8"/>
<name>A0A382VDX8_9ZZZZ</name>
<dbReference type="Pfam" id="PF07586">
    <property type="entry name" value="HXXSHH"/>
    <property type="match status" value="1"/>
</dbReference>
<protein>
    <submittedName>
        <fullName evidence="1">Uncharacterized protein</fullName>
    </submittedName>
</protein>